<keyword evidence="4" id="KW-1185">Reference proteome</keyword>
<dbReference type="RefSeq" id="WP_240259443.1">
    <property type="nucleotide sequence ID" value="NZ_CP092488.2"/>
</dbReference>
<evidence type="ECO:0000313" key="3">
    <source>
        <dbReference type="EMBL" id="UMB68553.1"/>
    </source>
</evidence>
<dbReference type="Pfam" id="PF16751">
    <property type="entry name" value="RsdA_SigD_bd"/>
    <property type="match status" value="1"/>
</dbReference>
<evidence type="ECO:0000256" key="1">
    <source>
        <dbReference type="SAM" id="Phobius"/>
    </source>
</evidence>
<keyword evidence="1" id="KW-0472">Membrane</keyword>
<feature type="domain" description="Anti-sigma-D factor RsdA sigma factor binding region" evidence="2">
    <location>
        <begin position="12"/>
        <end position="57"/>
    </location>
</feature>
<reference evidence="3" key="1">
    <citation type="submission" date="2022-08" db="EMBL/GenBank/DDBJ databases">
        <title>Whole genome sequencing of non-tuberculosis mycobacteria type-strains.</title>
        <authorList>
            <person name="Igarashi Y."/>
            <person name="Osugi A."/>
            <person name="Mitarai S."/>
        </authorList>
    </citation>
    <scope>NUCLEOTIDE SEQUENCE</scope>
    <source>
        <strain evidence="3">DSM 45127</strain>
    </source>
</reference>
<proteinExistence type="predicted"/>
<evidence type="ECO:0000313" key="4">
    <source>
        <dbReference type="Proteomes" id="UP001055336"/>
    </source>
</evidence>
<dbReference type="Proteomes" id="UP001055336">
    <property type="component" value="Chromosome"/>
</dbReference>
<sequence length="228" mass="24060">MSERLDQPRPHEVARSARFVDALANREPVDFADLAGASDAGDRELAGLLENWRDELRGRSAPDVCAEQDAVAALQRGLAGQRRARRRMALVTLTAAAVVALAAFGAVLGQVKPGDACYGVRTALFGEPASVHDDKVAMSAEADLDQVEQMIALGQWDQAHEKLAAVGANVQTVKDSGRKRGLIEKVNRLNAKVVSRNAHPPAPRPTASVGVVPPGTPVITVAPNPFGG</sequence>
<feature type="transmembrane region" description="Helical" evidence="1">
    <location>
        <begin position="88"/>
        <end position="108"/>
    </location>
</feature>
<keyword evidence="1" id="KW-0812">Transmembrane</keyword>
<gene>
    <name evidence="3" type="ORF">MKK62_19360</name>
</gene>
<protein>
    <submittedName>
        <fullName evidence="3">Anti-sigma-D factor RsdA</fullName>
    </submittedName>
</protein>
<dbReference type="Gene3D" id="6.10.250.1300">
    <property type="match status" value="1"/>
</dbReference>
<dbReference type="InterPro" id="IPR031928">
    <property type="entry name" value="RsdA_SigD-bd"/>
</dbReference>
<dbReference type="EMBL" id="CP092488">
    <property type="protein sequence ID" value="UMB68553.1"/>
    <property type="molecule type" value="Genomic_DNA"/>
</dbReference>
<evidence type="ECO:0000259" key="2">
    <source>
        <dbReference type="Pfam" id="PF16751"/>
    </source>
</evidence>
<accession>A0ABY3VM18</accession>
<keyword evidence="1" id="KW-1133">Transmembrane helix</keyword>
<name>A0ABY3VM18_9MYCO</name>
<organism evidence="3 4">
    <name type="scientific">Mycobacterium paraterrae</name>
    <dbReference type="NCBI Taxonomy" id="577492"/>
    <lineage>
        <taxon>Bacteria</taxon>
        <taxon>Bacillati</taxon>
        <taxon>Actinomycetota</taxon>
        <taxon>Actinomycetes</taxon>
        <taxon>Mycobacteriales</taxon>
        <taxon>Mycobacteriaceae</taxon>
        <taxon>Mycobacterium</taxon>
    </lineage>
</organism>